<evidence type="ECO:0000313" key="2">
    <source>
        <dbReference type="Proteomes" id="UP000507962"/>
    </source>
</evidence>
<gene>
    <name evidence="1" type="ORF">MSL71_18370</name>
</gene>
<evidence type="ECO:0000313" key="1">
    <source>
        <dbReference type="EMBL" id="VFQ44192.1"/>
    </source>
</evidence>
<protein>
    <submittedName>
        <fullName evidence="1">Uncharacterized protein</fullName>
    </submittedName>
</protein>
<keyword evidence="2" id="KW-1185">Reference proteome</keyword>
<name>A0A4U8YQY3_9BACT</name>
<organism evidence="1 2">
    <name type="scientific">Desulfoluna butyratoxydans</name>
    <dbReference type="NCBI Taxonomy" id="231438"/>
    <lineage>
        <taxon>Bacteria</taxon>
        <taxon>Pseudomonadati</taxon>
        <taxon>Thermodesulfobacteriota</taxon>
        <taxon>Desulfobacteria</taxon>
        <taxon>Desulfobacterales</taxon>
        <taxon>Desulfolunaceae</taxon>
        <taxon>Desulfoluna</taxon>
    </lineage>
</organism>
<sequence>MGFFHDMFLGKERICKGFGWDGNAMYTVG</sequence>
<dbReference type="AlphaFoldDB" id="A0A4U8YQY3"/>
<dbReference type="Proteomes" id="UP000507962">
    <property type="component" value="Unassembled WGS sequence"/>
</dbReference>
<dbReference type="EMBL" id="CAADHO010000003">
    <property type="protein sequence ID" value="VFQ44192.1"/>
    <property type="molecule type" value="Genomic_DNA"/>
</dbReference>
<accession>A0A4U8YQY3</accession>
<reference evidence="1 2" key="1">
    <citation type="submission" date="2019-03" db="EMBL/GenBank/DDBJ databases">
        <authorList>
            <person name="Nijsse B."/>
        </authorList>
    </citation>
    <scope>NUCLEOTIDE SEQUENCE [LARGE SCALE GENOMIC DNA]</scope>
    <source>
        <strain evidence="1">Desulfoluna butyratoxydans MSL71</strain>
    </source>
</reference>
<proteinExistence type="predicted"/>